<reference evidence="2" key="1">
    <citation type="submission" date="2018-03" db="EMBL/GenBank/DDBJ databases">
        <authorList>
            <person name="Guldener U."/>
        </authorList>
    </citation>
    <scope>NUCLEOTIDE SEQUENCE</scope>
</reference>
<dbReference type="PANTHER" id="PTHR28047:SF5">
    <property type="entry name" value="PROTEIN DCG1"/>
    <property type="match status" value="1"/>
</dbReference>
<dbReference type="InterPro" id="IPR052186">
    <property type="entry name" value="Hydantoin_racemase-like"/>
</dbReference>
<organism evidence="2 3">
    <name type="scientific">Cephalotrichum gorgonifer</name>
    <dbReference type="NCBI Taxonomy" id="2041049"/>
    <lineage>
        <taxon>Eukaryota</taxon>
        <taxon>Fungi</taxon>
        <taxon>Dikarya</taxon>
        <taxon>Ascomycota</taxon>
        <taxon>Pezizomycotina</taxon>
        <taxon>Sordariomycetes</taxon>
        <taxon>Hypocreomycetidae</taxon>
        <taxon>Microascales</taxon>
        <taxon>Microascaceae</taxon>
        <taxon>Cephalotrichum</taxon>
    </lineage>
</organism>
<evidence type="ECO:0008006" key="4">
    <source>
        <dbReference type="Google" id="ProtNLM"/>
    </source>
</evidence>
<evidence type="ECO:0000256" key="1">
    <source>
        <dbReference type="ARBA" id="ARBA00038414"/>
    </source>
</evidence>
<keyword evidence="3" id="KW-1185">Reference proteome</keyword>
<comment type="similarity">
    <text evidence="1">Belongs to the HyuE racemase family.</text>
</comment>
<sequence>MSPVKILVINPNSNQGFTKALEPLVAQLGYTDAHCDFFTCPEQQPPLSSLEDIDRSAALCLPHILPYFETHDALLVACFSRHPLVTQLRTALNKRRVDTPTVKPRVCAVTGIFEASVVTAMNLAGSAPERKWGVISTDHSWRQWTDDAITDFMGIDAPKATIGRYLGCETVGVQAEELERKSESVMAGYVKTALELLLRGQNLEKSGAPVIILGCAGLHQLEGSIRRCSKELLGDANGTEVAVVDGVKVGIGMLLTLVKSQC</sequence>
<accession>A0AAE8N913</accession>
<dbReference type="EMBL" id="ONZQ02000020">
    <property type="protein sequence ID" value="SPO07452.1"/>
    <property type="molecule type" value="Genomic_DNA"/>
</dbReference>
<dbReference type="GO" id="GO:0047661">
    <property type="term" value="F:amino-acid racemase activity"/>
    <property type="evidence" value="ECO:0007669"/>
    <property type="project" value="InterPro"/>
</dbReference>
<dbReference type="PANTHER" id="PTHR28047">
    <property type="entry name" value="PROTEIN DCG1"/>
    <property type="match status" value="1"/>
</dbReference>
<name>A0AAE8N913_9PEZI</name>
<dbReference type="InterPro" id="IPR053714">
    <property type="entry name" value="Iso_Racemase_Enz_sf"/>
</dbReference>
<protein>
    <recommendedName>
        <fullName evidence="4">Hydantoin racemase</fullName>
    </recommendedName>
</protein>
<gene>
    <name evidence="2" type="ORF">DNG_10146</name>
</gene>
<dbReference type="Pfam" id="PF01177">
    <property type="entry name" value="Asp_Glu_race"/>
    <property type="match status" value="1"/>
</dbReference>
<proteinExistence type="inferred from homology"/>
<dbReference type="AlphaFoldDB" id="A0AAE8N913"/>
<dbReference type="Proteomes" id="UP001187682">
    <property type="component" value="Unassembled WGS sequence"/>
</dbReference>
<dbReference type="InterPro" id="IPR015942">
    <property type="entry name" value="Asp/Glu/hydantoin_racemase"/>
</dbReference>
<dbReference type="Gene3D" id="3.40.50.12500">
    <property type="match status" value="1"/>
</dbReference>
<comment type="caution">
    <text evidence="2">The sequence shown here is derived from an EMBL/GenBank/DDBJ whole genome shotgun (WGS) entry which is preliminary data.</text>
</comment>
<evidence type="ECO:0000313" key="2">
    <source>
        <dbReference type="EMBL" id="SPO07452.1"/>
    </source>
</evidence>
<evidence type="ECO:0000313" key="3">
    <source>
        <dbReference type="Proteomes" id="UP001187682"/>
    </source>
</evidence>